<keyword evidence="5" id="KW-0560">Oxidoreductase</keyword>
<protein>
    <submittedName>
        <fullName evidence="9">Acyl-CoA dehydrogenase</fullName>
    </submittedName>
</protein>
<dbReference type="Pfam" id="PF02770">
    <property type="entry name" value="Acyl-CoA_dh_M"/>
    <property type="match status" value="1"/>
</dbReference>
<dbReference type="PANTHER" id="PTHR43292">
    <property type="entry name" value="ACYL-COA DEHYDROGENASE"/>
    <property type="match status" value="1"/>
</dbReference>
<feature type="domain" description="Acyl-CoA dehydrogenase/oxidase N-terminal" evidence="8">
    <location>
        <begin position="382"/>
        <end position="457"/>
    </location>
</feature>
<evidence type="ECO:0000259" key="6">
    <source>
        <dbReference type="Pfam" id="PF00441"/>
    </source>
</evidence>
<dbReference type="InterPro" id="IPR006091">
    <property type="entry name" value="Acyl-CoA_Oxase/DH_mid-dom"/>
</dbReference>
<organism evidence="9">
    <name type="scientific">Gordonia amarae</name>
    <dbReference type="NCBI Taxonomy" id="36821"/>
    <lineage>
        <taxon>Bacteria</taxon>
        <taxon>Bacillati</taxon>
        <taxon>Actinomycetota</taxon>
        <taxon>Actinomycetes</taxon>
        <taxon>Mycobacteriales</taxon>
        <taxon>Gordoniaceae</taxon>
        <taxon>Gordonia</taxon>
    </lineage>
</organism>
<dbReference type="InterPro" id="IPR037069">
    <property type="entry name" value="AcylCoA_DH/ox_N_sf"/>
</dbReference>
<keyword evidence="4" id="KW-0274">FAD</keyword>
<dbReference type="InterPro" id="IPR009075">
    <property type="entry name" value="AcylCo_DH/oxidase_C"/>
</dbReference>
<dbReference type="SUPFAM" id="SSF47203">
    <property type="entry name" value="Acyl-CoA dehydrogenase C-terminal domain-like"/>
    <property type="match status" value="2"/>
</dbReference>
<dbReference type="GO" id="GO:0016627">
    <property type="term" value="F:oxidoreductase activity, acting on the CH-CH group of donors"/>
    <property type="evidence" value="ECO:0007669"/>
    <property type="project" value="InterPro"/>
</dbReference>
<evidence type="ECO:0000259" key="8">
    <source>
        <dbReference type="Pfam" id="PF02771"/>
    </source>
</evidence>
<keyword evidence="3" id="KW-0285">Flavoprotein</keyword>
<dbReference type="InterPro" id="IPR036250">
    <property type="entry name" value="AcylCo_DH-like_C"/>
</dbReference>
<evidence type="ECO:0000256" key="2">
    <source>
        <dbReference type="ARBA" id="ARBA00009347"/>
    </source>
</evidence>
<dbReference type="InterPro" id="IPR009100">
    <property type="entry name" value="AcylCoA_DH/oxidase_NM_dom_sf"/>
</dbReference>
<dbReference type="RefSeq" id="WP_005181330.1">
    <property type="nucleotide sequence ID" value="NZ_CP045804.1"/>
</dbReference>
<dbReference type="Gene3D" id="2.40.110.10">
    <property type="entry name" value="Butyryl-CoA Dehydrogenase, subunit A, domain 2"/>
    <property type="match status" value="1"/>
</dbReference>
<gene>
    <name evidence="9" type="ORF">GII30_12755</name>
</gene>
<dbReference type="Pfam" id="PF02771">
    <property type="entry name" value="Acyl-CoA_dh_N"/>
    <property type="match status" value="2"/>
</dbReference>
<dbReference type="InterPro" id="IPR046373">
    <property type="entry name" value="Acyl-CoA_Oxase/DH_mid-dom_sf"/>
</dbReference>
<comment type="similarity">
    <text evidence="2">Belongs to the acyl-CoA dehydrogenase family.</text>
</comment>
<evidence type="ECO:0000259" key="7">
    <source>
        <dbReference type="Pfam" id="PF02770"/>
    </source>
</evidence>
<dbReference type="InterPro" id="IPR013786">
    <property type="entry name" value="AcylCoA_DH/ox_N"/>
</dbReference>
<accession>A0A857LUE7</accession>
<name>A0A857LUE7_9ACTN</name>
<dbReference type="GO" id="GO:0005886">
    <property type="term" value="C:plasma membrane"/>
    <property type="evidence" value="ECO:0007669"/>
    <property type="project" value="TreeGrafter"/>
</dbReference>
<proteinExistence type="inferred from homology"/>
<dbReference type="Gene3D" id="1.10.540.10">
    <property type="entry name" value="Acyl-CoA dehydrogenase/oxidase, N-terminal domain"/>
    <property type="match status" value="2"/>
</dbReference>
<feature type="domain" description="Acyl-CoA dehydrogenase/oxidase C-terminal" evidence="6">
    <location>
        <begin position="567"/>
        <end position="709"/>
    </location>
</feature>
<dbReference type="Gene3D" id="1.20.140.10">
    <property type="entry name" value="Butyryl-CoA Dehydrogenase, subunit A, domain 3"/>
    <property type="match status" value="2"/>
</dbReference>
<dbReference type="PANTHER" id="PTHR43292:SF4">
    <property type="entry name" value="ACYL-COA DEHYDROGENASE FADE34"/>
    <property type="match status" value="1"/>
</dbReference>
<feature type="domain" description="Acyl-CoA oxidase/dehydrogenase middle" evidence="7">
    <location>
        <begin position="461"/>
        <end position="555"/>
    </location>
</feature>
<evidence type="ECO:0000256" key="3">
    <source>
        <dbReference type="ARBA" id="ARBA00022630"/>
    </source>
</evidence>
<evidence type="ECO:0000313" key="9">
    <source>
        <dbReference type="EMBL" id="QHN39913.1"/>
    </source>
</evidence>
<reference evidence="9" key="1">
    <citation type="journal article" date="2021" name="Nat. Microbiol.">
        <title>Cocultivation of an ultrasmall environmental parasitic bacterium with lytic ability against bacteria associated with wastewater foams.</title>
        <authorList>
            <person name="Batinovic S."/>
            <person name="Rose J.J.A."/>
            <person name="Ratcliffe J."/>
            <person name="Seviour R.J."/>
            <person name="Petrovski S."/>
        </authorList>
    </citation>
    <scope>NUCLEOTIDE SEQUENCE</scope>
    <source>
        <strain evidence="9">CON44</strain>
    </source>
</reference>
<dbReference type="AlphaFoldDB" id="A0A857LUE7"/>
<feature type="domain" description="Acyl-CoA dehydrogenase/oxidase N-terminal" evidence="8">
    <location>
        <begin position="6"/>
        <end position="116"/>
    </location>
</feature>
<evidence type="ECO:0000256" key="1">
    <source>
        <dbReference type="ARBA" id="ARBA00001974"/>
    </source>
</evidence>
<dbReference type="FunFam" id="2.40.110.10:FF:000011">
    <property type="entry name" value="Acyl-CoA dehydrogenase FadE34"/>
    <property type="match status" value="1"/>
</dbReference>
<dbReference type="Pfam" id="PF00441">
    <property type="entry name" value="Acyl-CoA_dh_1"/>
    <property type="match status" value="2"/>
</dbReference>
<dbReference type="GO" id="GO:0050660">
    <property type="term" value="F:flavin adenine dinucleotide binding"/>
    <property type="evidence" value="ECO:0007669"/>
    <property type="project" value="InterPro"/>
</dbReference>
<feature type="domain" description="Acyl-CoA dehydrogenase/oxidase C-terminal" evidence="6">
    <location>
        <begin position="203"/>
        <end position="329"/>
    </location>
</feature>
<comment type="cofactor">
    <cofactor evidence="1">
        <name>FAD</name>
        <dbReference type="ChEBI" id="CHEBI:57692"/>
    </cofactor>
</comment>
<dbReference type="EMBL" id="CP045810">
    <property type="protein sequence ID" value="QHN39913.1"/>
    <property type="molecule type" value="Genomic_DNA"/>
</dbReference>
<dbReference type="SUPFAM" id="SSF56645">
    <property type="entry name" value="Acyl-CoA dehydrogenase NM domain-like"/>
    <property type="match status" value="2"/>
</dbReference>
<dbReference type="InterPro" id="IPR052161">
    <property type="entry name" value="Mycobact_Acyl-CoA_DH"/>
</dbReference>
<evidence type="ECO:0000256" key="4">
    <source>
        <dbReference type="ARBA" id="ARBA00022827"/>
    </source>
</evidence>
<sequence length="719" mass="75173">MSLAITDDHRTLAETSRAFLVSAHVRAEARGLLDAPAESLPSFWPRIAELGWTGIHLDERYGGAGLGLSELAVIINEAGYECAPGPLLPTVIASAIVSVAGDDAQRDALLPGFADGTAIGGVGLHGSLDRSGESLSGDAGVVLSASLATHLLVVSGADVLIVDASADGIAIATAPSFDPTRRSARVTFTDVPLSRVSVLAGAAATAVAIARTLTAAEAAGGAARCTDDAVAYAKIRSQFGRVIGTFGPVKHHCANMLNAAELAAAAVWDAARAADDDPGQFVIAAASAAALAQQAFIDNAQRTIQLHGGIGFTWEHDGHVLLRRASALSAFAAPAVAAEHVTALAEAGVVRQGRLDLPAEAESIRTEIAGLIAPIAAAPVDERRRLLVDAGLAMPHWPTPWGRAAGAVEQLVIDEGMARAGVRKVQLSITGWVVLSVISHGTPEQIERWVRPALYGETIWCQLFSEPEAGSDAASVRTRAVRSDGGWIVNGQKIWTSDAHKAAFGLATIRTDPDVPKHAGITTMVIDLKAPGVTIVPLRDAGGTTLFNEVYFDDVFVPDTDVVGPVNEGWRVARSTLGNERVTIGGDGLTATIDPLQAWRDRTVEVDGARRRTGELVAQKQALRAMNLRRAQRAVIGGEPGPEGNVTKLLTAEHGQRALDLAMELQGPEAALADGPAAMTSMLYVYARQNTIAGGTSEISRNQIGERILGLPRDPLLHQ</sequence>
<evidence type="ECO:0000256" key="5">
    <source>
        <dbReference type="ARBA" id="ARBA00023002"/>
    </source>
</evidence>